<sequence>MQCHTTADGAPVQITDTSAGVNKSLQLLLKKRSMLKGVRKCLMSNMFYPHAPVDRGEPLSPVAETISIDRNVRRCLAPSEEQATKFFRRFRNTCSNDF</sequence>
<dbReference type="EMBL" id="BQNB010017190">
    <property type="protein sequence ID" value="GJT60332.1"/>
    <property type="molecule type" value="Genomic_DNA"/>
</dbReference>
<name>A0ABQ5FAS5_9ASTR</name>
<reference evidence="1" key="2">
    <citation type="submission" date="2022-01" db="EMBL/GenBank/DDBJ databases">
        <authorList>
            <person name="Yamashiro T."/>
            <person name="Shiraishi A."/>
            <person name="Satake H."/>
            <person name="Nakayama K."/>
        </authorList>
    </citation>
    <scope>NUCLEOTIDE SEQUENCE</scope>
</reference>
<dbReference type="Proteomes" id="UP001151760">
    <property type="component" value="Unassembled WGS sequence"/>
</dbReference>
<protein>
    <submittedName>
        <fullName evidence="1">Uncharacterized protein</fullName>
    </submittedName>
</protein>
<reference evidence="1" key="1">
    <citation type="journal article" date="2022" name="Int. J. Mol. Sci.">
        <title>Draft Genome of Tanacetum Coccineum: Genomic Comparison of Closely Related Tanacetum-Family Plants.</title>
        <authorList>
            <person name="Yamashiro T."/>
            <person name="Shiraishi A."/>
            <person name="Nakayama K."/>
            <person name="Satake H."/>
        </authorList>
    </citation>
    <scope>NUCLEOTIDE SEQUENCE</scope>
</reference>
<organism evidence="1 2">
    <name type="scientific">Tanacetum coccineum</name>
    <dbReference type="NCBI Taxonomy" id="301880"/>
    <lineage>
        <taxon>Eukaryota</taxon>
        <taxon>Viridiplantae</taxon>
        <taxon>Streptophyta</taxon>
        <taxon>Embryophyta</taxon>
        <taxon>Tracheophyta</taxon>
        <taxon>Spermatophyta</taxon>
        <taxon>Magnoliopsida</taxon>
        <taxon>eudicotyledons</taxon>
        <taxon>Gunneridae</taxon>
        <taxon>Pentapetalae</taxon>
        <taxon>asterids</taxon>
        <taxon>campanulids</taxon>
        <taxon>Asterales</taxon>
        <taxon>Asteraceae</taxon>
        <taxon>Asteroideae</taxon>
        <taxon>Anthemideae</taxon>
        <taxon>Anthemidinae</taxon>
        <taxon>Tanacetum</taxon>
    </lineage>
</organism>
<gene>
    <name evidence="1" type="ORF">Tco_1003865</name>
</gene>
<accession>A0ABQ5FAS5</accession>
<proteinExistence type="predicted"/>
<evidence type="ECO:0000313" key="2">
    <source>
        <dbReference type="Proteomes" id="UP001151760"/>
    </source>
</evidence>
<comment type="caution">
    <text evidence="1">The sequence shown here is derived from an EMBL/GenBank/DDBJ whole genome shotgun (WGS) entry which is preliminary data.</text>
</comment>
<keyword evidence="2" id="KW-1185">Reference proteome</keyword>
<evidence type="ECO:0000313" key="1">
    <source>
        <dbReference type="EMBL" id="GJT60332.1"/>
    </source>
</evidence>